<dbReference type="Pfam" id="PF05368">
    <property type="entry name" value="NmrA"/>
    <property type="match status" value="1"/>
</dbReference>
<dbReference type="PANTHER" id="PTHR43162:SF1">
    <property type="entry name" value="PRESTALK A DIFFERENTIATION PROTEIN A"/>
    <property type="match status" value="1"/>
</dbReference>
<dbReference type="InterPro" id="IPR036291">
    <property type="entry name" value="NAD(P)-bd_dom_sf"/>
</dbReference>
<dbReference type="InterPro" id="IPR008030">
    <property type="entry name" value="NmrA-like"/>
</dbReference>
<evidence type="ECO:0000259" key="1">
    <source>
        <dbReference type="Pfam" id="PF05368"/>
    </source>
</evidence>
<organism evidence="2 3">
    <name type="scientific">Enterovirga aerilata</name>
    <dbReference type="NCBI Taxonomy" id="2730920"/>
    <lineage>
        <taxon>Bacteria</taxon>
        <taxon>Pseudomonadati</taxon>
        <taxon>Pseudomonadota</taxon>
        <taxon>Alphaproteobacteria</taxon>
        <taxon>Hyphomicrobiales</taxon>
        <taxon>Methylobacteriaceae</taxon>
        <taxon>Enterovirga</taxon>
    </lineage>
</organism>
<protein>
    <submittedName>
        <fullName evidence="2">NAD(P)H-binding protein</fullName>
    </submittedName>
</protein>
<gene>
    <name evidence="2" type="ORF">HJG44_15325</name>
</gene>
<evidence type="ECO:0000313" key="2">
    <source>
        <dbReference type="EMBL" id="NNM73756.1"/>
    </source>
</evidence>
<sequence length="284" mass="29829">MITVFGATGTTGAPLVEALLTRGARLRAVTGQPAKAAALVAKGCDAAVADFGDRDALERACQGAEKAYLVTPPHQDMRRWKANAIVAAKAAGVRHVVMSTGLGASPRARLTFGMWHSESQELLKDSGMDWTLVQPTYFMQNLLWQAENIVSDGVYYDDLGGPVAWVDARDIADVAVEALLGAGHAGKAYGLTGAEALTGEEIASLISEATGRAVTCASLPPNQAKAHMIANGMHPDVAAAMVELASLAAKGYLAGIETTVSEVLGRPARRFRDFVAENRHAYVG</sequence>
<dbReference type="PANTHER" id="PTHR43162">
    <property type="match status" value="1"/>
</dbReference>
<dbReference type="SUPFAM" id="SSF51735">
    <property type="entry name" value="NAD(P)-binding Rossmann-fold domains"/>
    <property type="match status" value="1"/>
</dbReference>
<dbReference type="InterPro" id="IPR051604">
    <property type="entry name" value="Ergot_Alk_Oxidoreductase"/>
</dbReference>
<accession>A0A849I1T4</accession>
<dbReference type="Gene3D" id="3.90.25.10">
    <property type="entry name" value="UDP-galactose 4-epimerase, domain 1"/>
    <property type="match status" value="1"/>
</dbReference>
<name>A0A849I1T4_9HYPH</name>
<dbReference type="AlphaFoldDB" id="A0A849I1T4"/>
<proteinExistence type="predicted"/>
<keyword evidence="3" id="KW-1185">Reference proteome</keyword>
<feature type="domain" description="NmrA-like" evidence="1">
    <location>
        <begin position="2"/>
        <end position="261"/>
    </location>
</feature>
<dbReference type="Proteomes" id="UP000564885">
    <property type="component" value="Unassembled WGS sequence"/>
</dbReference>
<comment type="caution">
    <text evidence="2">The sequence shown here is derived from an EMBL/GenBank/DDBJ whole genome shotgun (WGS) entry which is preliminary data.</text>
</comment>
<dbReference type="RefSeq" id="WP_171219249.1">
    <property type="nucleotide sequence ID" value="NZ_JABEPP010000004.1"/>
</dbReference>
<dbReference type="EMBL" id="JABEPP010000004">
    <property type="protein sequence ID" value="NNM73756.1"/>
    <property type="molecule type" value="Genomic_DNA"/>
</dbReference>
<dbReference type="Gene3D" id="3.40.50.720">
    <property type="entry name" value="NAD(P)-binding Rossmann-like Domain"/>
    <property type="match status" value="1"/>
</dbReference>
<reference evidence="2 3" key="1">
    <citation type="submission" date="2020-04" db="EMBL/GenBank/DDBJ databases">
        <title>Enterovirga sp. isolate from soil.</title>
        <authorList>
            <person name="Chea S."/>
            <person name="Kim D.-U."/>
        </authorList>
    </citation>
    <scope>NUCLEOTIDE SEQUENCE [LARGE SCALE GENOMIC DNA]</scope>
    <source>
        <strain evidence="2 3">DB1703</strain>
    </source>
</reference>
<evidence type="ECO:0000313" key="3">
    <source>
        <dbReference type="Proteomes" id="UP000564885"/>
    </source>
</evidence>